<evidence type="ECO:0000256" key="2">
    <source>
        <dbReference type="ARBA" id="ARBA00023163"/>
    </source>
</evidence>
<protein>
    <submittedName>
        <fullName evidence="5">Uncharacterized protein</fullName>
    </submittedName>
</protein>
<dbReference type="PANTHER" id="PTHR31636">
    <property type="entry name" value="OSJNBA0084A10.13 PROTEIN-RELATED"/>
    <property type="match status" value="1"/>
</dbReference>
<feature type="compositionally biased region" description="Low complexity" evidence="4">
    <location>
        <begin position="230"/>
        <end position="258"/>
    </location>
</feature>
<evidence type="ECO:0000256" key="4">
    <source>
        <dbReference type="SAM" id="MobiDB-lite"/>
    </source>
</evidence>
<comment type="caution">
    <text evidence="3">Lacks conserved residue(s) required for the propagation of feature annotation.</text>
</comment>
<dbReference type="PROSITE" id="PS50985">
    <property type="entry name" value="GRAS"/>
    <property type="match status" value="1"/>
</dbReference>
<comment type="similarity">
    <text evidence="3">Belongs to the GRAS family.</text>
</comment>
<dbReference type="InterPro" id="IPR005202">
    <property type="entry name" value="TF_GRAS"/>
</dbReference>
<dbReference type="AlphaFoldDB" id="A0A0A9FCJ7"/>
<sequence length="623" mass="65293">MEPAGAPWYDPRRGYGYGVESAAQVPSMRRQQKPPRQDAVPGAAVASGGVLKRNLGEMERWQQELYLRAVRQRAAAHQQLDIGAVLAGTASRASGFSGPPASFIGRSPQPSSTLSSLTTASRLATPPSMPQLVQRQIMAAPSAQAAQAACRGPAARPATAREMVLLHELEKQLLCDDGDDDEAEAAGSACGSTVTNSLWGETMQELNSVTAAPLQSVPQASKMNNYNTVPMSRSPTNSSSSTASSTASSSPPTSAASSRQLLTEAAAAVADGNNTAAATHLAVLKITANPRGDAEQRLVAMMAAALSSRLAAPSYQHLVDLCGGEQRAACQLLHDVSPCFGLALHGANLAILDAVGDHRAIHLVDFDISVAQHMAFIQALANSRVAGTSLRVTAVADPTSPFTPALAQALAATGERLKRHAQQAGVDFRFKAVGCRAGEIEASRLGCEPGEALAVNLAFALSRVPDESVSPANPRDELLRRVRALGPRVVTLVEQELNTNTAPLAARFADACAHYGAVLESLDATLGRDSAQRARAEAALGNKAANAVAREGQDRVERCEVFGKWRARFGMAGLRPVAIGQGVADRVKARLGPARPGFDVKLDNGRLGVGWMGRVVTVASAWR</sequence>
<feature type="region of interest" description="Disordered" evidence="4">
    <location>
        <begin position="224"/>
        <end position="259"/>
    </location>
</feature>
<dbReference type="EMBL" id="GBRH01190030">
    <property type="protein sequence ID" value="JAE07866.1"/>
    <property type="molecule type" value="Transcribed_RNA"/>
</dbReference>
<feature type="region of interest" description="Disordered" evidence="4">
    <location>
        <begin position="98"/>
        <end position="124"/>
    </location>
</feature>
<reference evidence="5" key="2">
    <citation type="journal article" date="2015" name="Data Brief">
        <title>Shoot transcriptome of the giant reed, Arundo donax.</title>
        <authorList>
            <person name="Barrero R.A."/>
            <person name="Guerrero F.D."/>
            <person name="Moolhuijzen P."/>
            <person name="Goolsby J.A."/>
            <person name="Tidwell J."/>
            <person name="Bellgard S.E."/>
            <person name="Bellgard M.I."/>
        </authorList>
    </citation>
    <scope>NUCLEOTIDE SEQUENCE</scope>
    <source>
        <tissue evidence="5">Shoot tissue taken approximately 20 cm above the soil surface</tissue>
    </source>
</reference>
<feature type="compositionally biased region" description="Low complexity" evidence="4">
    <location>
        <begin position="106"/>
        <end position="124"/>
    </location>
</feature>
<feature type="region of interest" description="Leucine repeat II (LRII)" evidence="3">
    <location>
        <begin position="412"/>
        <end position="444"/>
    </location>
</feature>
<evidence type="ECO:0000313" key="5">
    <source>
        <dbReference type="EMBL" id="JAE07866.1"/>
    </source>
</evidence>
<evidence type="ECO:0000256" key="3">
    <source>
        <dbReference type="PROSITE-ProRule" id="PRU01191"/>
    </source>
</evidence>
<feature type="region of interest" description="SAW" evidence="3">
    <location>
        <begin position="549"/>
        <end position="623"/>
    </location>
</feature>
<proteinExistence type="inferred from homology"/>
<evidence type="ECO:0000256" key="1">
    <source>
        <dbReference type="ARBA" id="ARBA00023015"/>
    </source>
</evidence>
<reference evidence="5" key="1">
    <citation type="submission" date="2014-09" db="EMBL/GenBank/DDBJ databases">
        <authorList>
            <person name="Magalhaes I.L.F."/>
            <person name="Oliveira U."/>
            <person name="Santos F.R."/>
            <person name="Vidigal T.H.D.A."/>
            <person name="Brescovit A.D."/>
            <person name="Santos A.J."/>
        </authorList>
    </citation>
    <scope>NUCLEOTIDE SEQUENCE</scope>
    <source>
        <tissue evidence="5">Shoot tissue taken approximately 20 cm above the soil surface</tissue>
    </source>
</reference>
<dbReference type="Pfam" id="PF03514">
    <property type="entry name" value="GRAS"/>
    <property type="match status" value="1"/>
</dbReference>
<name>A0A0A9FCJ7_ARUDO</name>
<keyword evidence="1" id="KW-0805">Transcription regulation</keyword>
<accession>A0A0A9FCJ7</accession>
<organism evidence="5">
    <name type="scientific">Arundo donax</name>
    <name type="common">Giant reed</name>
    <name type="synonym">Donax arundinaceus</name>
    <dbReference type="NCBI Taxonomy" id="35708"/>
    <lineage>
        <taxon>Eukaryota</taxon>
        <taxon>Viridiplantae</taxon>
        <taxon>Streptophyta</taxon>
        <taxon>Embryophyta</taxon>
        <taxon>Tracheophyta</taxon>
        <taxon>Spermatophyta</taxon>
        <taxon>Magnoliopsida</taxon>
        <taxon>Liliopsida</taxon>
        <taxon>Poales</taxon>
        <taxon>Poaceae</taxon>
        <taxon>PACMAD clade</taxon>
        <taxon>Arundinoideae</taxon>
        <taxon>Arundineae</taxon>
        <taxon>Arundo</taxon>
    </lineage>
</organism>
<feature type="region of interest" description="Disordered" evidence="4">
    <location>
        <begin position="22"/>
        <end position="45"/>
    </location>
</feature>
<keyword evidence="2" id="KW-0804">Transcription</keyword>